<evidence type="ECO:0000256" key="1">
    <source>
        <dbReference type="SAM" id="Phobius"/>
    </source>
</evidence>
<dbReference type="OrthoDB" id="428263at2"/>
<feature type="transmembrane region" description="Helical" evidence="1">
    <location>
        <begin position="86"/>
        <end position="107"/>
    </location>
</feature>
<dbReference type="AlphaFoldDB" id="A0A1V4HGD0"/>
<feature type="transmembrane region" description="Helical" evidence="1">
    <location>
        <begin position="141"/>
        <end position="158"/>
    </location>
</feature>
<dbReference type="EMBL" id="MBTG01000023">
    <property type="protein sequence ID" value="OPH53469.1"/>
    <property type="molecule type" value="Genomic_DNA"/>
</dbReference>
<comment type="caution">
    <text evidence="2">The sequence shown here is derived from an EMBL/GenBank/DDBJ whole genome shotgun (WGS) entry which is preliminary data.</text>
</comment>
<dbReference type="Proteomes" id="UP000190626">
    <property type="component" value="Unassembled WGS sequence"/>
</dbReference>
<keyword evidence="1" id="KW-1133">Transmembrane helix</keyword>
<feature type="transmembrane region" description="Helical" evidence="1">
    <location>
        <begin position="57"/>
        <end position="79"/>
    </location>
</feature>
<dbReference type="STRING" id="1469647.BC351_06285"/>
<proteinExistence type="predicted"/>
<keyword evidence="1" id="KW-0472">Membrane</keyword>
<dbReference type="Pfam" id="PF08592">
    <property type="entry name" value="Anthrone_oxy"/>
    <property type="match status" value="1"/>
</dbReference>
<keyword evidence="3" id="KW-1185">Reference proteome</keyword>
<evidence type="ECO:0000313" key="3">
    <source>
        <dbReference type="Proteomes" id="UP000190626"/>
    </source>
</evidence>
<organism evidence="2 3">
    <name type="scientific">Paenibacillus ferrarius</name>
    <dbReference type="NCBI Taxonomy" id="1469647"/>
    <lineage>
        <taxon>Bacteria</taxon>
        <taxon>Bacillati</taxon>
        <taxon>Bacillota</taxon>
        <taxon>Bacilli</taxon>
        <taxon>Bacillales</taxon>
        <taxon>Paenibacillaceae</taxon>
        <taxon>Paenibacillus</taxon>
    </lineage>
</organism>
<evidence type="ECO:0000313" key="2">
    <source>
        <dbReference type="EMBL" id="OPH53469.1"/>
    </source>
</evidence>
<gene>
    <name evidence="2" type="ORF">BC351_06285</name>
</gene>
<keyword evidence="1" id="KW-0812">Transmembrane</keyword>
<name>A0A1V4HGD0_9BACL</name>
<evidence type="ECO:0008006" key="4">
    <source>
        <dbReference type="Google" id="ProtNLM"/>
    </source>
</evidence>
<sequence length="161" mass="17258">MMGNLLFGLIFASALGSGLMAGLFFAFSTSVMAALSRLPAEQGIATMQSINIIILNPLFSLIFMGTSLLCIIIGIYSLFKWGTPSATYLLAGSILYFVGVFLVTVIFNVPLNDTLAAVAPGSSEGAKLWTQYLASWVPWNHVRTLASLVSLGAFVIGLRKW</sequence>
<reference evidence="3" key="1">
    <citation type="submission" date="2016-07" db="EMBL/GenBank/DDBJ databases">
        <authorList>
            <person name="Florea S."/>
            <person name="Webb J.S."/>
            <person name="Jaromczyk J."/>
            <person name="Schardl C.L."/>
        </authorList>
    </citation>
    <scope>NUCLEOTIDE SEQUENCE [LARGE SCALE GENOMIC DNA]</scope>
    <source>
        <strain evidence="3">CY1</strain>
    </source>
</reference>
<dbReference type="InterPro" id="IPR013901">
    <property type="entry name" value="Anthrone_oxy"/>
</dbReference>
<protein>
    <recommendedName>
        <fullName evidence="4">DUF1772 domain-containing protein</fullName>
    </recommendedName>
</protein>
<accession>A0A1V4HGD0</accession>